<evidence type="ECO:0000256" key="6">
    <source>
        <dbReference type="SAM" id="Phobius"/>
    </source>
</evidence>
<keyword evidence="4 6" id="KW-0472">Membrane</keyword>
<dbReference type="SUPFAM" id="SSF50814">
    <property type="entry name" value="Lipocalins"/>
    <property type="match status" value="1"/>
</dbReference>
<dbReference type="EMBL" id="CAJFCV020000005">
    <property type="protein sequence ID" value="CAG9125219.1"/>
    <property type="molecule type" value="Genomic_DNA"/>
</dbReference>
<feature type="region of interest" description="Disordered" evidence="5">
    <location>
        <begin position="1"/>
        <end position="24"/>
    </location>
</feature>
<feature type="transmembrane region" description="Helical" evidence="6">
    <location>
        <begin position="390"/>
        <end position="412"/>
    </location>
</feature>
<comment type="subcellular location">
    <subcellularLocation>
        <location evidence="1">Membrane</location>
        <topology evidence="1">Multi-pass membrane protein</topology>
    </subcellularLocation>
</comment>
<evidence type="ECO:0000256" key="3">
    <source>
        <dbReference type="ARBA" id="ARBA00022989"/>
    </source>
</evidence>
<feature type="transmembrane region" description="Helical" evidence="6">
    <location>
        <begin position="188"/>
        <end position="212"/>
    </location>
</feature>
<dbReference type="GO" id="GO:0022857">
    <property type="term" value="F:transmembrane transporter activity"/>
    <property type="evidence" value="ECO:0007669"/>
    <property type="project" value="InterPro"/>
</dbReference>
<feature type="domain" description="Major facilitator superfamily (MFS) profile" evidence="7">
    <location>
        <begin position="48"/>
        <end position="477"/>
    </location>
</feature>
<feature type="compositionally biased region" description="Basic and acidic residues" evidence="5">
    <location>
        <begin position="1"/>
        <end position="12"/>
    </location>
</feature>
<organism evidence="9 11">
    <name type="scientific">Bursaphelenchus xylophilus</name>
    <name type="common">Pinewood nematode worm</name>
    <name type="synonym">Aphelenchoides xylophilus</name>
    <dbReference type="NCBI Taxonomy" id="6326"/>
    <lineage>
        <taxon>Eukaryota</taxon>
        <taxon>Metazoa</taxon>
        <taxon>Ecdysozoa</taxon>
        <taxon>Nematoda</taxon>
        <taxon>Chromadorea</taxon>
        <taxon>Rhabditida</taxon>
        <taxon>Tylenchina</taxon>
        <taxon>Tylenchomorpha</taxon>
        <taxon>Aphelenchoidea</taxon>
        <taxon>Aphelenchoididae</taxon>
        <taxon>Bursaphelenchus</taxon>
    </lineage>
</organism>
<feature type="transmembrane region" description="Helical" evidence="6">
    <location>
        <begin position="366"/>
        <end position="384"/>
    </location>
</feature>
<dbReference type="InterPro" id="IPR011701">
    <property type="entry name" value="MFS"/>
</dbReference>
<sequence length="643" mass="72818">MQNNDLHNESEAKLLPAESPSEKSEKFELTSDSVLNSYGNRNAYQLFVFISMALCWCWTAFPAMVITFAVGDICMNKTGCKLTPGSIIEDFHLIGADSYKAEIAITISTIGNLFGSTVLSRLSDMKGRRPVLISSLFLLGLLGVLSSFSPNIYVFAFLRLSQGVFSSGIASSNWVLAYESTSMGLRSYSSLVFGLVWVVGYVLVAPLCYYVTYWRHQILVASLPCVISAIVYYFTIPESFHFAVSNNQKETVKRWYSKMNGGRENGRKMEEVDFLIEEHLNDKNANEKDGENSGLFSALWRKKSFLVYLLVISYVWSSDSFVYSGLYLISTTLAGNKFWNFALTGFAEIPSYIVSPYLLEKMGRRAFVSVMHLLTSLAFIGTIFIDHENASFGCWLIGKFAISCAYTAIFVYSSEVFPTVYRSGCIGICMFISCFGGAASGSVRSMNVVSPNLPNIFFAGAALLAALLTLLLPETRGKQLPDSTAEVEVEKRESAGLSKRFLGNWTVAYDENFDEYLYAQEYGYFLRRLFRMVTISKSFQAVKGTNERDPPKYKYKLRVGSHTINWEFELDKEFIGEYLDGNNHNVTFSYDNSTKILRETQIASDNQYNLKPTVFEYRIVKKMMRMKFPHDQFKVYKYFKKDE</sequence>
<dbReference type="InterPro" id="IPR036259">
    <property type="entry name" value="MFS_trans_sf"/>
</dbReference>
<feature type="transmembrane region" description="Helical" evidence="6">
    <location>
        <begin position="131"/>
        <end position="148"/>
    </location>
</feature>
<keyword evidence="3 6" id="KW-1133">Transmembrane helix</keyword>
<evidence type="ECO:0000259" key="7">
    <source>
        <dbReference type="PROSITE" id="PS50850"/>
    </source>
</evidence>
<dbReference type="Proteomes" id="UP000095284">
    <property type="component" value="Unplaced"/>
</dbReference>
<evidence type="ECO:0000313" key="10">
    <source>
        <dbReference type="Proteomes" id="UP000659654"/>
    </source>
</evidence>
<dbReference type="AlphaFoldDB" id="A0A1I7RXW9"/>
<protein>
    <submittedName>
        <fullName evidence="8">(pine wood nematode) hypothetical protein</fullName>
    </submittedName>
    <submittedName>
        <fullName evidence="11">MFS domain-containing protein</fullName>
    </submittedName>
</protein>
<feature type="transmembrane region" description="Helical" evidence="6">
    <location>
        <begin position="305"/>
        <end position="326"/>
    </location>
</feature>
<feature type="transmembrane region" description="Helical" evidence="6">
    <location>
        <begin position="218"/>
        <end position="236"/>
    </location>
</feature>
<dbReference type="EMBL" id="CAJFDI010000005">
    <property type="protein sequence ID" value="CAD5232575.1"/>
    <property type="molecule type" value="Genomic_DNA"/>
</dbReference>
<dbReference type="Proteomes" id="UP000582659">
    <property type="component" value="Unassembled WGS sequence"/>
</dbReference>
<evidence type="ECO:0000256" key="4">
    <source>
        <dbReference type="ARBA" id="ARBA00023136"/>
    </source>
</evidence>
<dbReference type="Proteomes" id="UP000659654">
    <property type="component" value="Unassembled WGS sequence"/>
</dbReference>
<reference evidence="8" key="2">
    <citation type="submission" date="2020-09" db="EMBL/GenBank/DDBJ databases">
        <authorList>
            <person name="Kikuchi T."/>
        </authorList>
    </citation>
    <scope>NUCLEOTIDE SEQUENCE</scope>
    <source>
        <strain evidence="8">Ka4C1</strain>
    </source>
</reference>
<dbReference type="InterPro" id="IPR020846">
    <property type="entry name" value="MFS_dom"/>
</dbReference>
<dbReference type="Pfam" id="PF07690">
    <property type="entry name" value="MFS_1"/>
    <property type="match status" value="1"/>
</dbReference>
<dbReference type="eggNOG" id="KOG0255">
    <property type="taxonomic scope" value="Eukaryota"/>
</dbReference>
<feature type="transmembrane region" description="Helical" evidence="6">
    <location>
        <begin position="46"/>
        <end position="71"/>
    </location>
</feature>
<gene>
    <name evidence="8" type="ORF">BXYJ_LOCUS12666</name>
</gene>
<evidence type="ECO:0000313" key="8">
    <source>
        <dbReference type="EMBL" id="CAD5232575.1"/>
    </source>
</evidence>
<reference evidence="11" key="1">
    <citation type="submission" date="2016-11" db="UniProtKB">
        <authorList>
            <consortium name="WormBaseParasite"/>
        </authorList>
    </citation>
    <scope>IDENTIFICATION</scope>
</reference>
<dbReference type="PANTHER" id="PTHR24064">
    <property type="entry name" value="SOLUTE CARRIER FAMILY 22 MEMBER"/>
    <property type="match status" value="1"/>
</dbReference>
<dbReference type="SMR" id="A0A1I7RXW9"/>
<dbReference type="CDD" id="cd00742">
    <property type="entry name" value="FABP"/>
    <property type="match status" value="1"/>
</dbReference>
<dbReference type="PROSITE" id="PS50850">
    <property type="entry name" value="MFS"/>
    <property type="match status" value="1"/>
</dbReference>
<dbReference type="OrthoDB" id="5141738at2759"/>
<evidence type="ECO:0000256" key="2">
    <source>
        <dbReference type="ARBA" id="ARBA00022692"/>
    </source>
</evidence>
<dbReference type="InterPro" id="IPR012674">
    <property type="entry name" value="Calycin"/>
</dbReference>
<dbReference type="WBParaSite" id="BXY_0558600.1">
    <property type="protein sequence ID" value="BXY_0558600.1"/>
    <property type="gene ID" value="BXY_0558600"/>
</dbReference>
<name>A0A1I7RXW9_BURXY</name>
<keyword evidence="10" id="KW-1185">Reference proteome</keyword>
<keyword evidence="2 6" id="KW-0812">Transmembrane</keyword>
<evidence type="ECO:0000313" key="11">
    <source>
        <dbReference type="WBParaSite" id="BXY_0558600.1"/>
    </source>
</evidence>
<dbReference type="GO" id="GO:0016020">
    <property type="term" value="C:membrane"/>
    <property type="evidence" value="ECO:0007669"/>
    <property type="project" value="UniProtKB-SubCell"/>
</dbReference>
<evidence type="ECO:0000256" key="1">
    <source>
        <dbReference type="ARBA" id="ARBA00004141"/>
    </source>
</evidence>
<dbReference type="Gene3D" id="1.20.1250.20">
    <property type="entry name" value="MFS general substrate transporter like domains"/>
    <property type="match status" value="1"/>
</dbReference>
<feature type="transmembrane region" description="Helical" evidence="6">
    <location>
        <begin position="424"/>
        <end position="443"/>
    </location>
</feature>
<feature type="transmembrane region" description="Helical" evidence="6">
    <location>
        <begin position="455"/>
        <end position="472"/>
    </location>
</feature>
<proteinExistence type="predicted"/>
<dbReference type="SUPFAM" id="SSF103473">
    <property type="entry name" value="MFS general substrate transporter"/>
    <property type="match status" value="1"/>
</dbReference>
<evidence type="ECO:0000256" key="5">
    <source>
        <dbReference type="SAM" id="MobiDB-lite"/>
    </source>
</evidence>
<dbReference type="Gene3D" id="2.40.128.20">
    <property type="match status" value="1"/>
</dbReference>
<evidence type="ECO:0000313" key="9">
    <source>
        <dbReference type="Proteomes" id="UP000095284"/>
    </source>
</evidence>
<accession>A0A1I7RXW9</accession>